<evidence type="ECO:0000313" key="1">
    <source>
        <dbReference type="EMBL" id="KFO25283.1"/>
    </source>
</evidence>
<sequence>MGLGTEDSAVRNKVSGLVARQKHHGERVPWGEAVYFVAVEKQSLGTAPERSTPSSNRSPVSPITTLYTFIFSPNCIQINNFEHWACTSVRVHLSTWAQGADFDL</sequence>
<evidence type="ECO:0000313" key="2">
    <source>
        <dbReference type="Proteomes" id="UP000028990"/>
    </source>
</evidence>
<proteinExistence type="predicted"/>
<protein>
    <submittedName>
        <fullName evidence="1">Uncharacterized protein</fullName>
    </submittedName>
</protein>
<reference evidence="1 2" key="1">
    <citation type="submission" date="2013-11" db="EMBL/GenBank/DDBJ databases">
        <title>The Damaraland mole rat (Fukomys damarensis) genome and evolution of African mole rats.</title>
        <authorList>
            <person name="Gladyshev V.N."/>
            <person name="Fang X."/>
        </authorList>
    </citation>
    <scope>NUCLEOTIDE SEQUENCE [LARGE SCALE GENOMIC DNA]</scope>
    <source>
        <tissue evidence="1">Liver</tissue>
    </source>
</reference>
<dbReference type="AlphaFoldDB" id="A0A091D468"/>
<dbReference type="Proteomes" id="UP000028990">
    <property type="component" value="Unassembled WGS sequence"/>
</dbReference>
<keyword evidence="2" id="KW-1185">Reference proteome</keyword>
<accession>A0A091D468</accession>
<name>A0A091D468_FUKDA</name>
<organism evidence="1 2">
    <name type="scientific">Fukomys damarensis</name>
    <name type="common">Damaraland mole rat</name>
    <name type="synonym">Cryptomys damarensis</name>
    <dbReference type="NCBI Taxonomy" id="885580"/>
    <lineage>
        <taxon>Eukaryota</taxon>
        <taxon>Metazoa</taxon>
        <taxon>Chordata</taxon>
        <taxon>Craniata</taxon>
        <taxon>Vertebrata</taxon>
        <taxon>Euteleostomi</taxon>
        <taxon>Mammalia</taxon>
        <taxon>Eutheria</taxon>
        <taxon>Euarchontoglires</taxon>
        <taxon>Glires</taxon>
        <taxon>Rodentia</taxon>
        <taxon>Hystricomorpha</taxon>
        <taxon>Bathyergidae</taxon>
        <taxon>Fukomys</taxon>
    </lineage>
</organism>
<dbReference type="EMBL" id="KN123376">
    <property type="protein sequence ID" value="KFO25283.1"/>
    <property type="molecule type" value="Genomic_DNA"/>
</dbReference>
<gene>
    <name evidence="1" type="ORF">H920_13311</name>
</gene>